<evidence type="ECO:0000313" key="3">
    <source>
        <dbReference type="Proteomes" id="UP000254465"/>
    </source>
</evidence>
<protein>
    <submittedName>
        <fullName evidence="2">Uncharacterized protein</fullName>
    </submittedName>
</protein>
<organism evidence="2 3">
    <name type="scientific">Avibacterium paragallinarum</name>
    <name type="common">Haemophilus gallinarum</name>
    <dbReference type="NCBI Taxonomy" id="728"/>
    <lineage>
        <taxon>Bacteria</taxon>
        <taxon>Pseudomonadati</taxon>
        <taxon>Pseudomonadota</taxon>
        <taxon>Gammaproteobacteria</taxon>
        <taxon>Pasteurellales</taxon>
        <taxon>Pasteurellaceae</taxon>
        <taxon>Avibacterium</taxon>
    </lineage>
</organism>
<dbReference type="AlphaFoldDB" id="A0A377I682"/>
<reference evidence="2 3" key="1">
    <citation type="submission" date="2018-06" db="EMBL/GenBank/DDBJ databases">
        <authorList>
            <consortium name="Pathogen Informatics"/>
            <person name="Doyle S."/>
        </authorList>
    </citation>
    <scope>NUCLEOTIDE SEQUENCE [LARGE SCALE GENOMIC DNA]</scope>
    <source>
        <strain evidence="2 3">NCTC11296</strain>
    </source>
</reference>
<dbReference type="EMBL" id="UGHK01000001">
    <property type="protein sequence ID" value="STO70703.1"/>
    <property type="molecule type" value="Genomic_DNA"/>
</dbReference>
<keyword evidence="1" id="KW-0472">Membrane</keyword>
<evidence type="ECO:0000256" key="1">
    <source>
        <dbReference type="SAM" id="Phobius"/>
    </source>
</evidence>
<accession>A0A377I682</accession>
<keyword evidence="1" id="KW-0812">Transmembrane</keyword>
<gene>
    <name evidence="2" type="ORF">NCTC11296_00610</name>
</gene>
<sequence>MRSPWTDNAPPKGRCAVVEKMRAEMTALLCDVFLSIFFAWFPIYGFVA</sequence>
<name>A0A377I682_AVIPA</name>
<evidence type="ECO:0000313" key="2">
    <source>
        <dbReference type="EMBL" id="STO70703.1"/>
    </source>
</evidence>
<dbReference type="Proteomes" id="UP000254465">
    <property type="component" value="Unassembled WGS sequence"/>
</dbReference>
<keyword evidence="1" id="KW-1133">Transmembrane helix</keyword>
<feature type="transmembrane region" description="Helical" evidence="1">
    <location>
        <begin position="28"/>
        <end position="47"/>
    </location>
</feature>
<proteinExistence type="predicted"/>